<evidence type="ECO:0000256" key="2">
    <source>
        <dbReference type="SAM" id="Phobius"/>
    </source>
</evidence>
<gene>
    <name evidence="3" type="ORF">HBF26_12790</name>
</gene>
<keyword evidence="4" id="KW-1185">Reference proteome</keyword>
<protein>
    <submittedName>
        <fullName evidence="3">Uncharacterized protein</fullName>
    </submittedName>
</protein>
<organism evidence="3 4">
    <name type="scientific">Luteibacter jiangsuensis</name>
    <dbReference type="NCBI Taxonomy" id="637577"/>
    <lineage>
        <taxon>Bacteria</taxon>
        <taxon>Pseudomonadati</taxon>
        <taxon>Pseudomonadota</taxon>
        <taxon>Gammaproteobacteria</taxon>
        <taxon>Lysobacterales</taxon>
        <taxon>Rhodanobacteraceae</taxon>
        <taxon>Luteibacter</taxon>
    </lineage>
</organism>
<keyword evidence="2" id="KW-1133">Transmembrane helix</keyword>
<reference evidence="3 4" key="1">
    <citation type="journal article" date="2011" name="Curr. Microbiol.">
        <title>Luteibacter jiangsuensis sp. nov.: a methamidophos-degrading bacterium isolated from a methamidophos-manufacturing factory.</title>
        <authorList>
            <person name="Wang L."/>
            <person name="Wang G.L."/>
            <person name="Li S.P."/>
            <person name="Jiang J.D."/>
        </authorList>
    </citation>
    <scope>NUCLEOTIDE SEQUENCE [LARGE SCALE GENOMIC DNA]</scope>
    <source>
        <strain evidence="3 4">CGMCC 1.10133</strain>
    </source>
</reference>
<proteinExistence type="predicted"/>
<evidence type="ECO:0000256" key="1">
    <source>
        <dbReference type="SAM" id="MobiDB-lite"/>
    </source>
</evidence>
<feature type="transmembrane region" description="Helical" evidence="2">
    <location>
        <begin position="45"/>
        <end position="66"/>
    </location>
</feature>
<dbReference type="Proteomes" id="UP001429601">
    <property type="component" value="Unassembled WGS sequence"/>
</dbReference>
<dbReference type="EMBL" id="JAAQQR010000005">
    <property type="protein sequence ID" value="NID05769.1"/>
    <property type="molecule type" value="Genomic_DNA"/>
</dbReference>
<sequence length="240" mass="26657">MTEPDQLVPESASTPPTPVPAPAALEDDAMHVHAPDHAVTTWRQFFIHLAIVSIGLLIALSLESLVEAYHHRSLVIEARRNIEREISENRGLVKQNIASVQADQARMAKNLDVLQALRQSRQVPSEGHLQYRLEWSALSDSAWTTARDTGALGHMDYAEVQCYAGIYTQQRLISEQGQRLLENQTRAISPALIAGNPLAMTDAERDLVTSRSADLMADLKGVEQLMSQWDTRCIQSDGRL</sequence>
<evidence type="ECO:0000313" key="3">
    <source>
        <dbReference type="EMBL" id="NID05769.1"/>
    </source>
</evidence>
<dbReference type="RefSeq" id="WP_167126995.1">
    <property type="nucleotide sequence ID" value="NZ_JAAQQR010000005.1"/>
</dbReference>
<keyword evidence="2" id="KW-0812">Transmembrane</keyword>
<feature type="region of interest" description="Disordered" evidence="1">
    <location>
        <begin position="1"/>
        <end position="23"/>
    </location>
</feature>
<accession>A0ABX0Q5G6</accession>
<evidence type="ECO:0000313" key="4">
    <source>
        <dbReference type="Proteomes" id="UP001429601"/>
    </source>
</evidence>
<comment type="caution">
    <text evidence="3">The sequence shown here is derived from an EMBL/GenBank/DDBJ whole genome shotgun (WGS) entry which is preliminary data.</text>
</comment>
<name>A0ABX0Q5G6_9GAMM</name>
<keyword evidence="2" id="KW-0472">Membrane</keyword>